<gene>
    <name evidence="3" type="ORF">TGDOM2_270910</name>
</gene>
<accession>A0A086KGS4</accession>
<dbReference type="EC" id="2.3.1.15" evidence="3"/>
<evidence type="ECO:0000259" key="2">
    <source>
        <dbReference type="Pfam" id="PF01553"/>
    </source>
</evidence>
<proteinExistence type="predicted"/>
<reference evidence="3 4" key="1">
    <citation type="submission" date="2014-02" db="EMBL/GenBank/DDBJ databases">
        <authorList>
            <person name="Sibley D."/>
            <person name="Venepally P."/>
            <person name="Karamycheva S."/>
            <person name="Hadjithomas M."/>
            <person name="Khan A."/>
            <person name="Brunk B."/>
            <person name="Roos D."/>
            <person name="Caler E."/>
            <person name="Lorenzi H."/>
        </authorList>
    </citation>
    <scope>NUCLEOTIDE SEQUENCE [LARGE SCALE GENOMIC DNA]</scope>
    <source>
        <strain evidence="3 4">GAB2-2007-GAL-DOM2</strain>
    </source>
</reference>
<feature type="domain" description="Phospholipid/glycerol acyltransferase" evidence="2">
    <location>
        <begin position="559"/>
        <end position="679"/>
    </location>
</feature>
<keyword evidence="3" id="KW-0012">Acyltransferase</keyword>
<dbReference type="GO" id="GO:0004366">
    <property type="term" value="F:glycerol-3-phosphate O-acyltransferase activity"/>
    <property type="evidence" value="ECO:0007669"/>
    <property type="project" value="UniProtKB-EC"/>
</dbReference>
<feature type="compositionally biased region" description="Polar residues" evidence="1">
    <location>
        <begin position="216"/>
        <end position="225"/>
    </location>
</feature>
<dbReference type="SMR" id="A0A086KGS4"/>
<organism evidence="3 4">
    <name type="scientific">Toxoplasma gondii GAB2-2007-GAL-DOM2</name>
    <dbReference type="NCBI Taxonomy" id="1130820"/>
    <lineage>
        <taxon>Eukaryota</taxon>
        <taxon>Sar</taxon>
        <taxon>Alveolata</taxon>
        <taxon>Apicomplexa</taxon>
        <taxon>Conoidasida</taxon>
        <taxon>Coccidia</taxon>
        <taxon>Eucoccidiorida</taxon>
        <taxon>Eimeriorina</taxon>
        <taxon>Sarcocystidae</taxon>
        <taxon>Toxoplasma</taxon>
    </lineage>
</organism>
<dbReference type="OrthoDB" id="524544at2759"/>
<dbReference type="EMBL" id="AHZU02000505">
    <property type="protein sequence ID" value="KFG43592.1"/>
    <property type="molecule type" value="Genomic_DNA"/>
</dbReference>
<protein>
    <submittedName>
        <fullName evidence="3">Acyltransferase domain-containing protein</fullName>
        <ecNumber evidence="3">2.3.1.15</ecNumber>
    </submittedName>
</protein>
<dbReference type="InterPro" id="IPR002123">
    <property type="entry name" value="Plipid/glycerol_acylTrfase"/>
</dbReference>
<dbReference type="GO" id="GO:0006655">
    <property type="term" value="P:phosphatidylglycerol biosynthetic process"/>
    <property type="evidence" value="ECO:0007669"/>
    <property type="project" value="TreeGrafter"/>
</dbReference>
<dbReference type="VEuPathDB" id="ToxoDB:TGDOM2_270910"/>
<evidence type="ECO:0000313" key="3">
    <source>
        <dbReference type="EMBL" id="KFG43592.1"/>
    </source>
</evidence>
<dbReference type="InterPro" id="IPR016222">
    <property type="entry name" value="G3P_O-acylTrfase_chlp"/>
</dbReference>
<dbReference type="Pfam" id="PF01553">
    <property type="entry name" value="Acyltransferase"/>
    <property type="match status" value="1"/>
</dbReference>
<evidence type="ECO:0000313" key="4">
    <source>
        <dbReference type="Proteomes" id="UP000028837"/>
    </source>
</evidence>
<dbReference type="Proteomes" id="UP000028837">
    <property type="component" value="Unassembled WGS sequence"/>
</dbReference>
<feature type="region of interest" description="Disordered" evidence="1">
    <location>
        <begin position="435"/>
        <end position="458"/>
    </location>
</feature>
<dbReference type="AlphaFoldDB" id="A0A086KGS4"/>
<dbReference type="PANTHER" id="PTHR35695:SF1">
    <property type="entry name" value="GLYCEROL-3-PHOSPHATE ACYLTRANSFERASE, CHLOROPLASTIC"/>
    <property type="match status" value="1"/>
</dbReference>
<evidence type="ECO:0000256" key="1">
    <source>
        <dbReference type="SAM" id="MobiDB-lite"/>
    </source>
</evidence>
<feature type="region of interest" description="Disordered" evidence="1">
    <location>
        <begin position="216"/>
        <end position="241"/>
    </location>
</feature>
<keyword evidence="3" id="KW-0808">Transferase</keyword>
<name>A0A086KGS4_TOXGO</name>
<dbReference type="Gene3D" id="3.40.1130.10">
    <property type="entry name" value="Glycerol-3-phosphate (1)-acyltransferase"/>
    <property type="match status" value="1"/>
</dbReference>
<dbReference type="PANTHER" id="PTHR35695">
    <property type="entry name" value="GLYCEROL-3-PHOSPHATE ACYLTRANSFERASE, CHLOROPLASTIC"/>
    <property type="match status" value="1"/>
</dbReference>
<dbReference type="CDD" id="cd07985">
    <property type="entry name" value="LPLAT_GPAT"/>
    <property type="match status" value="1"/>
</dbReference>
<dbReference type="SUPFAM" id="SSF69593">
    <property type="entry name" value="Glycerol-3-phosphate (1)-acyltransferase"/>
    <property type="match status" value="1"/>
</dbReference>
<comment type="caution">
    <text evidence="3">The sequence shown here is derived from an EMBL/GenBank/DDBJ whole genome shotgun (WGS) entry which is preliminary data.</text>
</comment>
<sequence length="786" mass="85485">MFTNRNEKRPIPLHRRPRMRNGSISCGAPQVVCPGSRSCETVRDKGCRCSPSFLRLQNKTRSDSPSCHTVKNPFLFLSLFPRHARAFISGSSACQEGVLRFGNIADPQPLAVGTAPPSNGLCAQFLVRSFLAMLFFLARLQLSESSILSPPSPVVSVQTLGVLPLSVFLLVSLPSSSPALSRPLIAEAVSLPFENGHFQPSAAALTRLSLWTPKTGPTASSSPSDFQYRPSPVPSALSSRQASVASHGDFPTLSEDPSFSSSSVCSSPSPSCLSPAHICVKGRSTPALVKDANLLRRLRSSLSISPPLPFSVPDFSLSTSSAPSPPVRSPVAFVSPSASHSAAAFFTDLPRPRQTFSVSSTVWPYPSSPVALSLSPLSPLSHLRASASSEAPPAWLPYGLPERLPGSLGRSTSAEAFQKAKEYFQRLLEKGDLTPAWDERPTEQEGGGRTAAENASPRLTEQHRRVFSEFAEIYAREAVKSGLLTAQEYIDIFASIWQLAWKYAGYSFKPYHQALRSPFDFAEWSKKVWRPLVSLPMSKIVVPSPSASPAFASPLGRINERLAAGENVVFLSNHQTEPDPQVIKLVLDHLGETALANKMVFVAGHKVREDRLSTPFSLACNLLCVHSKKHLTHPELSAEEKHEKQRENLAAMAALQQLLEEGGSVIWVAPSGGRDRQDDNGVFSQPDPFDVKTVQMFRLLAKKIRHGSRGTLTHFYPMALFTALICPPPKQVEASLGEARSCAFSPVGVAVGESIADSDDQSHEEFARKAEAETKRLYKLITPHFE</sequence>